<organism evidence="1 2">
    <name type="scientific">Botryosphaeria dothidea</name>
    <dbReference type="NCBI Taxonomy" id="55169"/>
    <lineage>
        <taxon>Eukaryota</taxon>
        <taxon>Fungi</taxon>
        <taxon>Dikarya</taxon>
        <taxon>Ascomycota</taxon>
        <taxon>Pezizomycotina</taxon>
        <taxon>Dothideomycetes</taxon>
        <taxon>Dothideomycetes incertae sedis</taxon>
        <taxon>Botryosphaeriales</taxon>
        <taxon>Botryosphaeriaceae</taxon>
        <taxon>Botryosphaeria</taxon>
    </lineage>
</organism>
<proteinExistence type="predicted"/>
<keyword evidence="2" id="KW-1185">Reference proteome</keyword>
<reference evidence="1" key="1">
    <citation type="submission" date="2020-04" db="EMBL/GenBank/DDBJ databases">
        <title>Genome Assembly and Annotation of Botryosphaeria dothidea sdau 11-99, a Latent Pathogen of Apple Fruit Ring Rot in China.</title>
        <authorList>
            <person name="Yu C."/>
            <person name="Diao Y."/>
            <person name="Lu Q."/>
            <person name="Zhao J."/>
            <person name="Cui S."/>
            <person name="Peng C."/>
            <person name="He B."/>
            <person name="Liu H."/>
        </authorList>
    </citation>
    <scope>NUCLEOTIDE SEQUENCE [LARGE SCALE GENOMIC DNA]</scope>
    <source>
        <strain evidence="1">Sdau11-99</strain>
    </source>
</reference>
<gene>
    <name evidence="1" type="ORF">GTA08_BOTSDO13201</name>
</gene>
<name>A0A8H4J0V5_9PEZI</name>
<dbReference type="EMBL" id="WWBZ02000011">
    <property type="protein sequence ID" value="KAF4311180.1"/>
    <property type="molecule type" value="Genomic_DNA"/>
</dbReference>
<evidence type="ECO:0000313" key="1">
    <source>
        <dbReference type="EMBL" id="KAF4311180.1"/>
    </source>
</evidence>
<dbReference type="Proteomes" id="UP000572817">
    <property type="component" value="Unassembled WGS sequence"/>
</dbReference>
<sequence length="292" mass="32536">MAAIIHDRLRSSVSDGRPLHITLDLPDMQYYFLAVQARKGGHCTSEDRQRYAEIVQRRRARIGNAFREAIAAELAVQGIRNLEAASVSIAQASGMEAGEEVLRRIMAADAHDSVVTDVESVLCALRNGGHGSLWTEFLELLGAAGAPSTPQELFGACHVYQFLQLVLEKRQERRKAGVAAAVPDRERVLMIQVDSPSEWRIYARADQLPKKISKQREHYGVDALFFGVFPVERILTSEATGRANLYIRSPGQRMWERGGSRERLSPLDVVRKVFSPHTVNVLEKSFCADGLL</sequence>
<protein>
    <submittedName>
        <fullName evidence="1">Uncharacterized protein</fullName>
    </submittedName>
</protein>
<dbReference type="AlphaFoldDB" id="A0A8H4J0V5"/>
<evidence type="ECO:0000313" key="2">
    <source>
        <dbReference type="Proteomes" id="UP000572817"/>
    </source>
</evidence>
<comment type="caution">
    <text evidence="1">The sequence shown here is derived from an EMBL/GenBank/DDBJ whole genome shotgun (WGS) entry which is preliminary data.</text>
</comment>
<accession>A0A8H4J0V5</accession>